<dbReference type="EMBL" id="CP063189">
    <property type="protein sequence ID" value="WCZ32711.1"/>
    <property type="molecule type" value="Genomic_DNA"/>
</dbReference>
<dbReference type="SUPFAM" id="SSF109854">
    <property type="entry name" value="DinB/YfiT-like putative metalloenzymes"/>
    <property type="match status" value="1"/>
</dbReference>
<dbReference type="RefSeq" id="WP_022862185.1">
    <property type="nucleotide sequence ID" value="NZ_ATVG01000001.1"/>
</dbReference>
<organism evidence="1 2">
    <name type="scientific">Corynebacterium massiliense DSM 45435</name>
    <dbReference type="NCBI Taxonomy" id="1121364"/>
    <lineage>
        <taxon>Bacteria</taxon>
        <taxon>Bacillati</taxon>
        <taxon>Actinomycetota</taxon>
        <taxon>Actinomycetes</taxon>
        <taxon>Mycobacteriales</taxon>
        <taxon>Corynebacteriaceae</taxon>
        <taxon>Corynebacterium</taxon>
    </lineage>
</organism>
<evidence type="ECO:0000313" key="2">
    <source>
        <dbReference type="Proteomes" id="UP001220064"/>
    </source>
</evidence>
<dbReference type="NCBIfam" id="TIGR03085">
    <property type="entry name" value="TIGR03085 family metal-binding protein"/>
    <property type="match status" value="1"/>
</dbReference>
<dbReference type="InterPro" id="IPR017517">
    <property type="entry name" value="Maleyloyr_isom"/>
</dbReference>
<dbReference type="InterPro" id="IPR017519">
    <property type="entry name" value="CHP03085"/>
</dbReference>
<dbReference type="NCBIfam" id="TIGR03083">
    <property type="entry name" value="maleylpyruvate isomerase family mycothiol-dependent enzyme"/>
    <property type="match status" value="1"/>
</dbReference>
<evidence type="ECO:0000313" key="1">
    <source>
        <dbReference type="EMBL" id="WCZ32711.1"/>
    </source>
</evidence>
<dbReference type="Gene3D" id="1.20.120.450">
    <property type="entry name" value="dinb family like domain"/>
    <property type="match status" value="1"/>
</dbReference>
<sequence>MSFSSRERERLAELLHSVGPDAPTLCEGWTTRDMAAHLWLRENRPDAAAGMFISPLSGHLDEVTAQVKERDYDELVDAWASGPGKLNPWRLLDSGANFAEHFVHHEDVRRGDGTARPREFSAAVNDQFVKSLSAAGKVFLRGSTKPVVLQPTDHKPIVAADKRGVAERGDDIVRVAGEPGELLLWAFGRDAVEVTIDGDESAVRRSAL</sequence>
<dbReference type="InterPro" id="IPR034660">
    <property type="entry name" value="DinB/YfiT-like"/>
</dbReference>
<evidence type="ECO:0008006" key="3">
    <source>
        <dbReference type="Google" id="ProtNLM"/>
    </source>
</evidence>
<gene>
    <name evidence="1" type="ORF">CMASS_06385</name>
</gene>
<dbReference type="Proteomes" id="UP001220064">
    <property type="component" value="Chromosome"/>
</dbReference>
<proteinExistence type="predicted"/>
<protein>
    <recommendedName>
        <fullName evidence="3">TIGR03085 family protein</fullName>
    </recommendedName>
</protein>
<keyword evidence="2" id="KW-1185">Reference proteome</keyword>
<name>A0ABY7U8J5_9CORY</name>
<accession>A0ABY7U8J5</accession>
<reference evidence="1 2" key="1">
    <citation type="submission" date="2020-10" db="EMBL/GenBank/DDBJ databases">
        <title>Complete genome sequence of Corynebacterium massiliense DSM 45435, type strain of Corynebacterium massiliense.</title>
        <authorList>
            <person name="Busche T."/>
            <person name="Kalinowski J."/>
            <person name="Ruckert C."/>
        </authorList>
    </citation>
    <scope>NUCLEOTIDE SEQUENCE [LARGE SCALE GENOMIC DNA]</scope>
    <source>
        <strain evidence="1 2">DSM 45435</strain>
    </source>
</reference>